<reference evidence="2 3" key="1">
    <citation type="submission" date="2022-10" db="EMBL/GenBank/DDBJ databases">
        <title>Roseococcus glaciei nov., sp. nov., isolated from glacier.</title>
        <authorList>
            <person name="Liu Q."/>
            <person name="Xin Y.-H."/>
        </authorList>
    </citation>
    <scope>NUCLEOTIDE SEQUENCE [LARGE SCALE GENOMIC DNA]</scope>
    <source>
        <strain evidence="2 3">MDT2-1-1</strain>
    </source>
</reference>
<evidence type="ECO:0000313" key="3">
    <source>
        <dbReference type="Proteomes" id="UP001526430"/>
    </source>
</evidence>
<feature type="transmembrane region" description="Helical" evidence="1">
    <location>
        <begin position="31"/>
        <end position="51"/>
    </location>
</feature>
<sequence length="140" mass="15326">MRHLSLSGFLRQAPPSAFRTGRARPGFAMDAYFPALIALSVAGFIETRSSIPALRPSDPGADYAFRMLGRFAFTIWLVLLLWGLWKLPWWQPVSGFVGSLAANALVLQAGPRRSWPVISMVLSVAGLFLAAAVWLLARTP</sequence>
<evidence type="ECO:0000313" key="2">
    <source>
        <dbReference type="EMBL" id="MCW8087229.1"/>
    </source>
</evidence>
<protein>
    <submittedName>
        <fullName evidence="2">Multidrug DMT transporter permease</fullName>
    </submittedName>
</protein>
<proteinExistence type="predicted"/>
<feature type="transmembrane region" description="Helical" evidence="1">
    <location>
        <begin position="114"/>
        <end position="137"/>
    </location>
</feature>
<evidence type="ECO:0000256" key="1">
    <source>
        <dbReference type="SAM" id="Phobius"/>
    </source>
</evidence>
<keyword evidence="1" id="KW-1133">Transmembrane helix</keyword>
<dbReference type="EMBL" id="JAPFQI010000014">
    <property type="protein sequence ID" value="MCW8087229.1"/>
    <property type="molecule type" value="Genomic_DNA"/>
</dbReference>
<organism evidence="2 3">
    <name type="scientific">Sabulicella glaciei</name>
    <dbReference type="NCBI Taxonomy" id="2984948"/>
    <lineage>
        <taxon>Bacteria</taxon>
        <taxon>Pseudomonadati</taxon>
        <taxon>Pseudomonadota</taxon>
        <taxon>Alphaproteobacteria</taxon>
        <taxon>Acetobacterales</taxon>
        <taxon>Acetobacteraceae</taxon>
        <taxon>Sabulicella</taxon>
    </lineage>
</organism>
<dbReference type="RefSeq" id="WP_301591403.1">
    <property type="nucleotide sequence ID" value="NZ_JAPFQI010000014.1"/>
</dbReference>
<dbReference type="Proteomes" id="UP001526430">
    <property type="component" value="Unassembled WGS sequence"/>
</dbReference>
<keyword evidence="1" id="KW-0812">Transmembrane</keyword>
<gene>
    <name evidence="2" type="ORF">OF850_16465</name>
</gene>
<accession>A0ABT3NYI5</accession>
<comment type="caution">
    <text evidence="2">The sequence shown here is derived from an EMBL/GenBank/DDBJ whole genome shotgun (WGS) entry which is preliminary data.</text>
</comment>
<feature type="transmembrane region" description="Helical" evidence="1">
    <location>
        <begin position="63"/>
        <end position="83"/>
    </location>
</feature>
<keyword evidence="1" id="KW-0472">Membrane</keyword>
<keyword evidence="3" id="KW-1185">Reference proteome</keyword>
<name>A0ABT3NYI5_9PROT</name>